<dbReference type="GeneID" id="25265876"/>
<gene>
    <name evidence="3" type="ORF">K437DRAFT_266636</name>
</gene>
<feature type="compositionally biased region" description="Low complexity" evidence="1">
    <location>
        <begin position="96"/>
        <end position="121"/>
    </location>
</feature>
<accession>A0A066WPA3</accession>
<sequence>MPATASPSDAPDFIEPLSWVILIVSIILISIGILYGLKRWGEPPDDDVESDGLGVFHTTRAGPRGWSGNDAQGLSRATELHRLLDVQEEDEEDNGESGSETTAVEGNLPGLPSGAAPSAAGRWKLRREGFSTTSKEFQPKSSGRSANRQSHGTPSAGTGWPPRHSRGISIRDALGGEQPAFSPPTASSKDD</sequence>
<evidence type="ECO:0000256" key="1">
    <source>
        <dbReference type="SAM" id="MobiDB-lite"/>
    </source>
</evidence>
<feature type="region of interest" description="Disordered" evidence="1">
    <location>
        <begin position="86"/>
        <end position="191"/>
    </location>
</feature>
<feature type="compositionally biased region" description="Acidic residues" evidence="1">
    <location>
        <begin position="86"/>
        <end position="95"/>
    </location>
</feature>
<evidence type="ECO:0000256" key="2">
    <source>
        <dbReference type="SAM" id="Phobius"/>
    </source>
</evidence>
<keyword evidence="2" id="KW-0472">Membrane</keyword>
<dbReference type="AlphaFoldDB" id="A0A066WPA3"/>
<protein>
    <submittedName>
        <fullName evidence="3">Uncharacterized protein</fullName>
    </submittedName>
</protein>
<organism evidence="3 4">
    <name type="scientific">Tilletiaria anomala (strain ATCC 24038 / CBS 436.72 / UBC 951)</name>
    <dbReference type="NCBI Taxonomy" id="1037660"/>
    <lineage>
        <taxon>Eukaryota</taxon>
        <taxon>Fungi</taxon>
        <taxon>Dikarya</taxon>
        <taxon>Basidiomycota</taxon>
        <taxon>Ustilaginomycotina</taxon>
        <taxon>Exobasidiomycetes</taxon>
        <taxon>Georgefischeriales</taxon>
        <taxon>Tilletiariaceae</taxon>
        <taxon>Tilletiaria</taxon>
    </lineage>
</organism>
<evidence type="ECO:0000313" key="4">
    <source>
        <dbReference type="Proteomes" id="UP000027361"/>
    </source>
</evidence>
<dbReference type="Proteomes" id="UP000027361">
    <property type="component" value="Unassembled WGS sequence"/>
</dbReference>
<keyword evidence="2" id="KW-1133">Transmembrane helix</keyword>
<feature type="transmembrane region" description="Helical" evidence="2">
    <location>
        <begin position="17"/>
        <end position="37"/>
    </location>
</feature>
<dbReference type="RefSeq" id="XP_013245298.1">
    <property type="nucleotide sequence ID" value="XM_013389844.1"/>
</dbReference>
<dbReference type="EMBL" id="JMSN01000010">
    <property type="protein sequence ID" value="KDN52450.1"/>
    <property type="molecule type" value="Genomic_DNA"/>
</dbReference>
<reference evidence="3 4" key="1">
    <citation type="submission" date="2014-05" db="EMBL/GenBank/DDBJ databases">
        <title>Draft genome sequence of a rare smut relative, Tilletiaria anomala UBC 951.</title>
        <authorList>
            <consortium name="DOE Joint Genome Institute"/>
            <person name="Toome M."/>
            <person name="Kuo A."/>
            <person name="Henrissat B."/>
            <person name="Lipzen A."/>
            <person name="Tritt A."/>
            <person name="Yoshinaga Y."/>
            <person name="Zane M."/>
            <person name="Barry K."/>
            <person name="Grigoriev I.V."/>
            <person name="Spatafora J.W."/>
            <person name="Aimea M.C."/>
        </authorList>
    </citation>
    <scope>NUCLEOTIDE SEQUENCE [LARGE SCALE GENOMIC DNA]</scope>
    <source>
        <strain evidence="3 4">UBC 951</strain>
    </source>
</reference>
<evidence type="ECO:0000313" key="3">
    <source>
        <dbReference type="EMBL" id="KDN52450.1"/>
    </source>
</evidence>
<proteinExistence type="predicted"/>
<keyword evidence="4" id="KW-1185">Reference proteome</keyword>
<feature type="compositionally biased region" description="Polar residues" evidence="1">
    <location>
        <begin position="130"/>
        <end position="156"/>
    </location>
</feature>
<name>A0A066WPA3_TILAU</name>
<dbReference type="InParanoid" id="A0A066WPA3"/>
<dbReference type="HOGENOM" id="CLU_1422338_0_0_1"/>
<keyword evidence="2" id="KW-0812">Transmembrane</keyword>
<comment type="caution">
    <text evidence="3">The sequence shown here is derived from an EMBL/GenBank/DDBJ whole genome shotgun (WGS) entry which is preliminary data.</text>
</comment>